<evidence type="ECO:0000313" key="2">
    <source>
        <dbReference type="EMBL" id="WMV29492.1"/>
    </source>
</evidence>
<dbReference type="InterPro" id="IPR001584">
    <property type="entry name" value="Integrase_cat-core"/>
</dbReference>
<dbReference type="GO" id="GO:0003676">
    <property type="term" value="F:nucleic acid binding"/>
    <property type="evidence" value="ECO:0007669"/>
    <property type="project" value="InterPro"/>
</dbReference>
<dbReference type="InterPro" id="IPR012337">
    <property type="entry name" value="RNaseH-like_sf"/>
</dbReference>
<keyword evidence="3" id="KW-1185">Reference proteome</keyword>
<dbReference type="InterPro" id="IPR036397">
    <property type="entry name" value="RNaseH_sf"/>
</dbReference>
<dbReference type="GO" id="GO:0015074">
    <property type="term" value="P:DNA integration"/>
    <property type="evidence" value="ECO:0007669"/>
    <property type="project" value="InterPro"/>
</dbReference>
<dbReference type="Proteomes" id="UP001234989">
    <property type="component" value="Chromosome 5"/>
</dbReference>
<dbReference type="EMBL" id="CP133616">
    <property type="protein sequence ID" value="WMV29492.1"/>
    <property type="molecule type" value="Genomic_DNA"/>
</dbReference>
<dbReference type="Pfam" id="PF00665">
    <property type="entry name" value="rve"/>
    <property type="match status" value="1"/>
</dbReference>
<sequence>MRASWRYPYRDALAFCKTCVQCQMQGSISRRHELSLSQILGVELFDVWGTDFMGHFPSYFGNKYILVVVDFVSKWVEVVDFPNNERRSATKSLKKYIFTRFGTPRAIISDGGSHLCMKAKGQGRDE</sequence>
<protein>
    <recommendedName>
        <fullName evidence="1">Integrase catalytic domain-containing protein</fullName>
    </recommendedName>
</protein>
<dbReference type="PANTHER" id="PTHR47266">
    <property type="entry name" value="ENDONUCLEASE-RELATED"/>
    <property type="match status" value="1"/>
</dbReference>
<accession>A0AAF0QVP1</accession>
<feature type="domain" description="Integrase catalytic" evidence="1">
    <location>
        <begin position="39"/>
        <end position="126"/>
    </location>
</feature>
<name>A0AAF0QVP1_SOLVR</name>
<dbReference type="SUPFAM" id="SSF53098">
    <property type="entry name" value="Ribonuclease H-like"/>
    <property type="match status" value="1"/>
</dbReference>
<dbReference type="AlphaFoldDB" id="A0AAF0QVP1"/>
<organism evidence="2 3">
    <name type="scientific">Solanum verrucosum</name>
    <dbReference type="NCBI Taxonomy" id="315347"/>
    <lineage>
        <taxon>Eukaryota</taxon>
        <taxon>Viridiplantae</taxon>
        <taxon>Streptophyta</taxon>
        <taxon>Embryophyta</taxon>
        <taxon>Tracheophyta</taxon>
        <taxon>Spermatophyta</taxon>
        <taxon>Magnoliopsida</taxon>
        <taxon>eudicotyledons</taxon>
        <taxon>Gunneridae</taxon>
        <taxon>Pentapetalae</taxon>
        <taxon>asterids</taxon>
        <taxon>lamiids</taxon>
        <taxon>Solanales</taxon>
        <taxon>Solanaceae</taxon>
        <taxon>Solanoideae</taxon>
        <taxon>Solaneae</taxon>
        <taxon>Solanum</taxon>
    </lineage>
</organism>
<gene>
    <name evidence="2" type="ORF">MTR67_022877</name>
</gene>
<dbReference type="InterPro" id="IPR052160">
    <property type="entry name" value="Gypsy_RT_Integrase-like"/>
</dbReference>
<evidence type="ECO:0000313" key="3">
    <source>
        <dbReference type="Proteomes" id="UP001234989"/>
    </source>
</evidence>
<proteinExistence type="predicted"/>
<dbReference type="PROSITE" id="PS50994">
    <property type="entry name" value="INTEGRASE"/>
    <property type="match status" value="1"/>
</dbReference>
<evidence type="ECO:0000259" key="1">
    <source>
        <dbReference type="PROSITE" id="PS50994"/>
    </source>
</evidence>
<dbReference type="Gene3D" id="3.30.420.10">
    <property type="entry name" value="Ribonuclease H-like superfamily/Ribonuclease H"/>
    <property type="match status" value="1"/>
</dbReference>
<reference evidence="2" key="1">
    <citation type="submission" date="2023-08" db="EMBL/GenBank/DDBJ databases">
        <title>A de novo genome assembly of Solanum verrucosum Schlechtendal, a Mexican diploid species geographically isolated from the other diploid A-genome species in potato relatives.</title>
        <authorList>
            <person name="Hosaka K."/>
        </authorList>
    </citation>
    <scope>NUCLEOTIDE SEQUENCE</scope>
    <source>
        <tissue evidence="2">Young leaves</tissue>
    </source>
</reference>